<comment type="function">
    <text evidence="2 9 11">Excises uracil residues from the DNA which can arise as a result of misincorporation of dUMP residues by DNA polymerase or due to deamination of cytosine.</text>
</comment>
<keyword evidence="7 9" id="KW-0378">Hydrolase</keyword>
<dbReference type="EMBL" id="JAMFTH010000001">
    <property type="protein sequence ID" value="MCP8898939.1"/>
    <property type="molecule type" value="Genomic_DNA"/>
</dbReference>
<dbReference type="Proteomes" id="UP001139319">
    <property type="component" value="Unassembled WGS sequence"/>
</dbReference>
<dbReference type="NCBIfam" id="NF003592">
    <property type="entry name" value="PRK05254.1-5"/>
    <property type="match status" value="1"/>
</dbReference>
<evidence type="ECO:0000256" key="10">
    <source>
        <dbReference type="PROSITE-ProRule" id="PRU10072"/>
    </source>
</evidence>
<proteinExistence type="inferred from homology"/>
<protein>
    <recommendedName>
        <fullName evidence="5 9">Uracil-DNA glycosylase</fullName>
        <shortName evidence="9">UDG</shortName>
        <ecNumber evidence="4 9">3.2.2.27</ecNumber>
    </recommendedName>
</protein>
<evidence type="ECO:0000313" key="14">
    <source>
        <dbReference type="Proteomes" id="UP001139319"/>
    </source>
</evidence>
<dbReference type="SMART" id="SM00987">
    <property type="entry name" value="UreE_C"/>
    <property type="match status" value="1"/>
</dbReference>
<feature type="active site" description="Proton acceptor" evidence="9 10">
    <location>
        <position position="82"/>
    </location>
</feature>
<dbReference type="SUPFAM" id="SSF52141">
    <property type="entry name" value="Uracil-DNA glycosylase-like"/>
    <property type="match status" value="1"/>
</dbReference>
<evidence type="ECO:0000256" key="4">
    <source>
        <dbReference type="ARBA" id="ARBA00012030"/>
    </source>
</evidence>
<sequence>MLDCLACKGVPPVSETPSIQLEPGWLAELEAEFAKPHMQALKAFLKREKQAGKVIYPPSPLMFNAFNSTPFDKVKVVILGQDPYHGPGQAHGLSFSVPVGVRPPPSLQNMFKEIERDLGIPRPAHGCLQAWADQGVLLLNATLSVEQGKAGSHQNQGWEAFTDAAIDALNRDREGLVFLLWGSYAQKKGRLIDAQKHLVLKSPHPSPLSAHRGFIGNGHFSQVNEYLQGRGCEPIDWSL</sequence>
<dbReference type="InterPro" id="IPR018085">
    <property type="entry name" value="Ura-DNA_Glyclase_AS"/>
</dbReference>
<dbReference type="NCBIfam" id="TIGR00628">
    <property type="entry name" value="ung"/>
    <property type="match status" value="1"/>
</dbReference>
<dbReference type="NCBIfam" id="NF003591">
    <property type="entry name" value="PRK05254.1-4"/>
    <property type="match status" value="1"/>
</dbReference>
<evidence type="ECO:0000256" key="2">
    <source>
        <dbReference type="ARBA" id="ARBA00002631"/>
    </source>
</evidence>
<evidence type="ECO:0000256" key="1">
    <source>
        <dbReference type="ARBA" id="ARBA00001400"/>
    </source>
</evidence>
<dbReference type="FunFam" id="3.40.470.10:FF:000001">
    <property type="entry name" value="Uracil-DNA glycosylase"/>
    <property type="match status" value="1"/>
</dbReference>
<dbReference type="GO" id="GO:0097510">
    <property type="term" value="P:base-excision repair, AP site formation via deaminated base removal"/>
    <property type="evidence" value="ECO:0007669"/>
    <property type="project" value="TreeGrafter"/>
</dbReference>
<evidence type="ECO:0000313" key="13">
    <source>
        <dbReference type="EMBL" id="MCP8898939.1"/>
    </source>
</evidence>
<comment type="caution">
    <text evidence="13">The sequence shown here is derived from an EMBL/GenBank/DDBJ whole genome shotgun (WGS) entry which is preliminary data.</text>
</comment>
<keyword evidence="8 9" id="KW-0234">DNA repair</keyword>
<reference evidence="13" key="2">
    <citation type="submission" date="2023-01" db="EMBL/GenBank/DDBJ databases">
        <title>Gilvimarinus xylanilyticus HB14 isolated from Caulerpa lentillifera aquaculture base in Hainan, China.</title>
        <authorList>
            <person name="Zhang Y.-J."/>
        </authorList>
    </citation>
    <scope>NUCLEOTIDE SEQUENCE</scope>
    <source>
        <strain evidence="13">HB14</strain>
    </source>
</reference>
<keyword evidence="13" id="KW-0326">Glycosidase</keyword>
<dbReference type="Pfam" id="PF03167">
    <property type="entry name" value="UDG"/>
    <property type="match status" value="1"/>
</dbReference>
<comment type="catalytic activity">
    <reaction evidence="1 9 11">
        <text>Hydrolyzes single-stranded DNA or mismatched double-stranded DNA and polynucleotides, releasing free uracil.</text>
        <dbReference type="EC" id="3.2.2.27"/>
    </reaction>
</comment>
<dbReference type="AlphaFoldDB" id="A0A9X2HWG5"/>
<feature type="domain" description="Uracil-DNA glycosylase-like" evidence="12">
    <location>
        <begin position="67"/>
        <end position="227"/>
    </location>
</feature>
<dbReference type="Gene3D" id="3.40.470.10">
    <property type="entry name" value="Uracil-DNA glycosylase-like domain"/>
    <property type="match status" value="1"/>
</dbReference>
<evidence type="ECO:0000256" key="6">
    <source>
        <dbReference type="ARBA" id="ARBA00022763"/>
    </source>
</evidence>
<keyword evidence="9" id="KW-0963">Cytoplasm</keyword>
<keyword evidence="14" id="KW-1185">Reference proteome</keyword>
<accession>A0A9X2HWG5</accession>
<dbReference type="GO" id="GO:0004844">
    <property type="term" value="F:uracil DNA N-glycosylase activity"/>
    <property type="evidence" value="ECO:0007669"/>
    <property type="project" value="UniProtKB-UniRule"/>
</dbReference>
<evidence type="ECO:0000256" key="11">
    <source>
        <dbReference type="RuleBase" id="RU003780"/>
    </source>
</evidence>
<organism evidence="13 14">
    <name type="scientific">Gilvimarinus xylanilyticus</name>
    <dbReference type="NCBI Taxonomy" id="2944139"/>
    <lineage>
        <taxon>Bacteria</taxon>
        <taxon>Pseudomonadati</taxon>
        <taxon>Pseudomonadota</taxon>
        <taxon>Gammaproteobacteria</taxon>
        <taxon>Cellvibrionales</taxon>
        <taxon>Cellvibrionaceae</taxon>
        <taxon>Gilvimarinus</taxon>
    </lineage>
</organism>
<reference evidence="13" key="1">
    <citation type="submission" date="2022-05" db="EMBL/GenBank/DDBJ databases">
        <authorList>
            <person name="Sun H.-N."/>
        </authorList>
    </citation>
    <scope>NUCLEOTIDE SEQUENCE</scope>
    <source>
        <strain evidence="13">HB14</strain>
    </source>
</reference>
<dbReference type="GO" id="GO:0005737">
    <property type="term" value="C:cytoplasm"/>
    <property type="evidence" value="ECO:0007669"/>
    <property type="project" value="UniProtKB-SubCell"/>
</dbReference>
<comment type="subcellular location">
    <subcellularLocation>
        <location evidence="9">Cytoplasm</location>
    </subcellularLocation>
</comment>
<dbReference type="CDD" id="cd10027">
    <property type="entry name" value="UDG-F1-like"/>
    <property type="match status" value="1"/>
</dbReference>
<evidence type="ECO:0000256" key="7">
    <source>
        <dbReference type="ARBA" id="ARBA00022801"/>
    </source>
</evidence>
<dbReference type="HAMAP" id="MF_00148">
    <property type="entry name" value="UDG"/>
    <property type="match status" value="1"/>
</dbReference>
<evidence type="ECO:0000256" key="5">
    <source>
        <dbReference type="ARBA" id="ARBA00018429"/>
    </source>
</evidence>
<dbReference type="InterPro" id="IPR002043">
    <property type="entry name" value="UDG_fam1"/>
</dbReference>
<name>A0A9X2HWG5_9GAMM</name>
<evidence type="ECO:0000256" key="9">
    <source>
        <dbReference type="HAMAP-Rule" id="MF_00148"/>
    </source>
</evidence>
<comment type="similarity">
    <text evidence="3 9 11">Belongs to the uracil-DNA glycosylase (UDG) superfamily. UNG family.</text>
</comment>
<gene>
    <name evidence="9 13" type="primary">ung</name>
    <name evidence="13" type="ORF">M6D89_06475</name>
</gene>
<dbReference type="InterPro" id="IPR005122">
    <property type="entry name" value="Uracil-DNA_glycosylase-like"/>
</dbReference>
<dbReference type="InterPro" id="IPR036895">
    <property type="entry name" value="Uracil-DNA_glycosylase-like_sf"/>
</dbReference>
<evidence type="ECO:0000256" key="8">
    <source>
        <dbReference type="ARBA" id="ARBA00023204"/>
    </source>
</evidence>
<dbReference type="PANTHER" id="PTHR11264:SF0">
    <property type="entry name" value="URACIL-DNA GLYCOSYLASE"/>
    <property type="match status" value="1"/>
</dbReference>
<dbReference type="NCBIfam" id="NF003588">
    <property type="entry name" value="PRK05254.1-1"/>
    <property type="match status" value="1"/>
</dbReference>
<evidence type="ECO:0000256" key="3">
    <source>
        <dbReference type="ARBA" id="ARBA00008184"/>
    </source>
</evidence>
<keyword evidence="6 9" id="KW-0227">DNA damage</keyword>
<dbReference type="PROSITE" id="PS00130">
    <property type="entry name" value="U_DNA_GLYCOSYLASE"/>
    <property type="match status" value="1"/>
</dbReference>
<evidence type="ECO:0000259" key="12">
    <source>
        <dbReference type="SMART" id="SM00986"/>
    </source>
</evidence>
<dbReference type="EC" id="3.2.2.27" evidence="4 9"/>
<dbReference type="SMART" id="SM00986">
    <property type="entry name" value="UDG"/>
    <property type="match status" value="1"/>
</dbReference>
<dbReference type="RefSeq" id="WP_253967204.1">
    <property type="nucleotide sequence ID" value="NZ_JAMFTH010000001.1"/>
</dbReference>
<dbReference type="PANTHER" id="PTHR11264">
    <property type="entry name" value="URACIL-DNA GLYCOSYLASE"/>
    <property type="match status" value="1"/>
</dbReference>
<dbReference type="NCBIfam" id="NF003589">
    <property type="entry name" value="PRK05254.1-2"/>
    <property type="match status" value="1"/>
</dbReference>